<dbReference type="RefSeq" id="WP_311365098.1">
    <property type="nucleotide sequence ID" value="NZ_JAVRIC010000012.1"/>
</dbReference>
<keyword evidence="9 11" id="KW-0472">Membrane</keyword>
<sequence length="338" mass="38048">MAYLFDYLTFLAKAATLVLAVVFIVSGIVGAVRQAKASASTLYVQSLNERFRGHADVLYESMLTPAQLKRHRRDRRREEKREQKALKLGGSKARSRIFVLDFEGDLEASAVEHLREEISAVLQVAEPEDEILVRLESEGGLVHGYGLAASQLARIRGRGLRLTVAVDKVAASGGYLMACVADRIIAAPFAILGSIGVVAQLPNFHRLLDEHKVDFELHTAGQHKRTLTLFGENTDEARAKFREELDETHALFKSFVTEHRPQLAIDAVATGEHWFGTRALELKLVDEIKTSDDYLLGRFSEHDLYSIRYHRPRRLPERLQSAWSRLARGALGRWNPLR</sequence>
<feature type="transmembrane region" description="Helical" evidence="11">
    <location>
        <begin position="12"/>
        <end position="32"/>
    </location>
</feature>
<reference evidence="14 15" key="1">
    <citation type="submission" date="2023-09" db="EMBL/GenBank/DDBJ databases">
        <authorList>
            <person name="Rey-Velasco X."/>
        </authorList>
    </citation>
    <scope>NUCLEOTIDE SEQUENCE [LARGE SCALE GENOMIC DNA]</scope>
    <source>
        <strain evidence="14 15">W345</strain>
    </source>
</reference>
<keyword evidence="5 11" id="KW-0812">Transmembrane</keyword>
<evidence type="ECO:0000256" key="6">
    <source>
        <dbReference type="ARBA" id="ARBA00022801"/>
    </source>
</evidence>
<dbReference type="InterPro" id="IPR029045">
    <property type="entry name" value="ClpP/crotonase-like_dom_sf"/>
</dbReference>
<protein>
    <submittedName>
        <fullName evidence="14">Protease SohB</fullName>
        <ecNumber evidence="14">3.4.21.-</ecNumber>
    </submittedName>
</protein>
<dbReference type="Pfam" id="PF01343">
    <property type="entry name" value="Peptidase_S49"/>
    <property type="match status" value="1"/>
</dbReference>
<accession>A0ABU2WIK4</accession>
<dbReference type="NCBIfam" id="NF008745">
    <property type="entry name" value="PRK11778.1"/>
    <property type="match status" value="1"/>
</dbReference>
<evidence type="ECO:0000256" key="10">
    <source>
        <dbReference type="SAM" id="MobiDB-lite"/>
    </source>
</evidence>
<evidence type="ECO:0000259" key="13">
    <source>
        <dbReference type="Pfam" id="PF08496"/>
    </source>
</evidence>
<evidence type="ECO:0000256" key="4">
    <source>
        <dbReference type="ARBA" id="ARBA00022670"/>
    </source>
</evidence>
<dbReference type="SUPFAM" id="SSF52096">
    <property type="entry name" value="ClpP/crotonase"/>
    <property type="match status" value="1"/>
</dbReference>
<evidence type="ECO:0000256" key="1">
    <source>
        <dbReference type="ARBA" id="ARBA00004236"/>
    </source>
</evidence>
<evidence type="ECO:0000313" key="14">
    <source>
        <dbReference type="EMBL" id="MDT0497706.1"/>
    </source>
</evidence>
<comment type="subcellular location">
    <subcellularLocation>
        <location evidence="1">Cell membrane</location>
    </subcellularLocation>
</comment>
<dbReference type="GO" id="GO:0008233">
    <property type="term" value="F:peptidase activity"/>
    <property type="evidence" value="ECO:0007669"/>
    <property type="project" value="UniProtKB-KW"/>
</dbReference>
<dbReference type="Gene3D" id="6.20.330.10">
    <property type="match status" value="1"/>
</dbReference>
<dbReference type="GO" id="GO:0006508">
    <property type="term" value="P:proteolysis"/>
    <property type="evidence" value="ECO:0007669"/>
    <property type="project" value="UniProtKB-KW"/>
</dbReference>
<keyword evidence="3" id="KW-1003">Cell membrane</keyword>
<dbReference type="InterPro" id="IPR013703">
    <property type="entry name" value="Peptidase_S49_N_proteobac"/>
</dbReference>
<feature type="domain" description="Peptidase S49 N-terminal proteobacteria" evidence="13">
    <location>
        <begin position="3"/>
        <end position="152"/>
    </location>
</feature>
<evidence type="ECO:0000256" key="11">
    <source>
        <dbReference type="SAM" id="Phobius"/>
    </source>
</evidence>
<keyword evidence="7" id="KW-0720">Serine protease</keyword>
<feature type="compositionally biased region" description="Basic and acidic residues" evidence="10">
    <location>
        <begin position="76"/>
        <end position="85"/>
    </location>
</feature>
<comment type="similarity">
    <text evidence="2">Belongs to the peptidase S49 family.</text>
</comment>
<keyword evidence="4 14" id="KW-0645">Protease</keyword>
<evidence type="ECO:0000256" key="9">
    <source>
        <dbReference type="ARBA" id="ARBA00023136"/>
    </source>
</evidence>
<gene>
    <name evidence="14" type="primary">sohB</name>
    <name evidence="14" type="ORF">RM530_10065</name>
</gene>
<organism evidence="14 15">
    <name type="scientific">Banduia mediterranea</name>
    <dbReference type="NCBI Taxonomy" id="3075609"/>
    <lineage>
        <taxon>Bacteria</taxon>
        <taxon>Pseudomonadati</taxon>
        <taxon>Pseudomonadota</taxon>
        <taxon>Gammaproteobacteria</taxon>
        <taxon>Nevskiales</taxon>
        <taxon>Algiphilaceae</taxon>
        <taxon>Banduia</taxon>
    </lineage>
</organism>
<keyword evidence="8 11" id="KW-1133">Transmembrane helix</keyword>
<dbReference type="PANTHER" id="PTHR42987:SF4">
    <property type="entry name" value="PROTEASE SOHB-RELATED"/>
    <property type="match status" value="1"/>
</dbReference>
<dbReference type="EC" id="3.4.21.-" evidence="14"/>
<dbReference type="Proteomes" id="UP001254608">
    <property type="component" value="Unassembled WGS sequence"/>
</dbReference>
<dbReference type="PANTHER" id="PTHR42987">
    <property type="entry name" value="PEPTIDASE S49"/>
    <property type="match status" value="1"/>
</dbReference>
<evidence type="ECO:0000256" key="5">
    <source>
        <dbReference type="ARBA" id="ARBA00022692"/>
    </source>
</evidence>
<dbReference type="EMBL" id="JAVRIC010000012">
    <property type="protein sequence ID" value="MDT0497706.1"/>
    <property type="molecule type" value="Genomic_DNA"/>
</dbReference>
<dbReference type="InterPro" id="IPR047272">
    <property type="entry name" value="S49_SppA_C"/>
</dbReference>
<evidence type="ECO:0000256" key="2">
    <source>
        <dbReference type="ARBA" id="ARBA00008683"/>
    </source>
</evidence>
<proteinExistence type="inferred from homology"/>
<feature type="domain" description="Peptidase S49" evidence="12">
    <location>
        <begin position="159"/>
        <end position="294"/>
    </location>
</feature>
<keyword evidence="6 14" id="KW-0378">Hydrolase</keyword>
<dbReference type="Pfam" id="PF08496">
    <property type="entry name" value="Peptidase_S49_N"/>
    <property type="match status" value="1"/>
</dbReference>
<name>A0ABU2WIK4_9GAMM</name>
<evidence type="ECO:0000256" key="7">
    <source>
        <dbReference type="ARBA" id="ARBA00022825"/>
    </source>
</evidence>
<feature type="region of interest" description="Disordered" evidence="10">
    <location>
        <begin position="68"/>
        <end position="87"/>
    </location>
</feature>
<keyword evidence="15" id="KW-1185">Reference proteome</keyword>
<dbReference type="CDD" id="cd07023">
    <property type="entry name" value="S49_Sppa_N_C"/>
    <property type="match status" value="1"/>
</dbReference>
<dbReference type="Gene3D" id="3.90.226.10">
    <property type="entry name" value="2-enoyl-CoA Hydratase, Chain A, domain 1"/>
    <property type="match status" value="1"/>
</dbReference>
<evidence type="ECO:0000259" key="12">
    <source>
        <dbReference type="Pfam" id="PF01343"/>
    </source>
</evidence>
<dbReference type="InterPro" id="IPR002142">
    <property type="entry name" value="Peptidase_S49"/>
</dbReference>
<evidence type="ECO:0000256" key="8">
    <source>
        <dbReference type="ARBA" id="ARBA00022989"/>
    </source>
</evidence>
<evidence type="ECO:0000256" key="3">
    <source>
        <dbReference type="ARBA" id="ARBA00022475"/>
    </source>
</evidence>
<evidence type="ECO:0000313" key="15">
    <source>
        <dbReference type="Proteomes" id="UP001254608"/>
    </source>
</evidence>
<comment type="caution">
    <text evidence="14">The sequence shown here is derived from an EMBL/GenBank/DDBJ whole genome shotgun (WGS) entry which is preliminary data.</text>
</comment>